<feature type="domain" description="KOW" evidence="4">
    <location>
        <begin position="45"/>
        <end position="72"/>
    </location>
</feature>
<dbReference type="InterPro" id="IPR008991">
    <property type="entry name" value="Translation_prot_SH3-like_sf"/>
</dbReference>
<dbReference type="InterPro" id="IPR014722">
    <property type="entry name" value="Rib_uL2_dom2"/>
</dbReference>
<protein>
    <recommendedName>
        <fullName evidence="4">KOW domain-containing protein</fullName>
    </recommendedName>
</protein>
<proteinExistence type="inferred from homology"/>
<keyword evidence="2" id="KW-0689">Ribosomal protein</keyword>
<organism evidence="5">
    <name type="scientific">marine sediment metagenome</name>
    <dbReference type="NCBI Taxonomy" id="412755"/>
    <lineage>
        <taxon>unclassified sequences</taxon>
        <taxon>metagenomes</taxon>
        <taxon>ecological metagenomes</taxon>
    </lineage>
</organism>
<evidence type="ECO:0000259" key="4">
    <source>
        <dbReference type="SMART" id="SM00739"/>
    </source>
</evidence>
<dbReference type="EMBL" id="LAZR01056775">
    <property type="protein sequence ID" value="KKK73466.1"/>
    <property type="molecule type" value="Genomic_DNA"/>
</dbReference>
<sequence>MKIKSRHPKKQRKALYNYKNHQRSKLFTVRVADFLRDEYGIKKMPVRVGDSVRITRGEFKDFEGTILEVTKDLKCKIKEAQFDKTDGTQFHPSIHISNLVITKFLKEKKMDPWRAAMIERKALYGYREELTGPKKGKEVEK</sequence>
<comment type="similarity">
    <text evidence="1">Belongs to the universal ribosomal protein uL24 family.</text>
</comment>
<dbReference type="InterPro" id="IPR005756">
    <property type="entry name" value="Ribosomal_uL24_euk/arc"/>
</dbReference>
<evidence type="ECO:0000256" key="1">
    <source>
        <dbReference type="ARBA" id="ARBA00010618"/>
    </source>
</evidence>
<dbReference type="Pfam" id="PF00467">
    <property type="entry name" value="KOW"/>
    <property type="match status" value="1"/>
</dbReference>
<keyword evidence="3" id="KW-0687">Ribonucleoprotein</keyword>
<comment type="caution">
    <text evidence="5">The sequence shown here is derived from an EMBL/GenBank/DDBJ whole genome shotgun (WGS) entry which is preliminary data.</text>
</comment>
<dbReference type="SUPFAM" id="SSF50104">
    <property type="entry name" value="Translation proteins SH3-like domain"/>
    <property type="match status" value="1"/>
</dbReference>
<evidence type="ECO:0000256" key="3">
    <source>
        <dbReference type="ARBA" id="ARBA00023274"/>
    </source>
</evidence>
<dbReference type="PANTHER" id="PTHR11143">
    <property type="entry name" value="60S RIBOSOMAL PROTEIN L26 FAMILY MEMBER"/>
    <property type="match status" value="1"/>
</dbReference>
<dbReference type="InterPro" id="IPR005824">
    <property type="entry name" value="KOW"/>
</dbReference>
<gene>
    <name evidence="5" type="ORF">LCGC14_2893530</name>
</gene>
<name>A0A0F9AMP8_9ZZZZ</name>
<dbReference type="NCBIfam" id="TIGR01080">
    <property type="entry name" value="rplX_A_E"/>
    <property type="match status" value="1"/>
</dbReference>
<evidence type="ECO:0000256" key="2">
    <source>
        <dbReference type="ARBA" id="ARBA00022980"/>
    </source>
</evidence>
<dbReference type="GO" id="GO:0003735">
    <property type="term" value="F:structural constituent of ribosome"/>
    <property type="evidence" value="ECO:0007669"/>
    <property type="project" value="InterPro"/>
</dbReference>
<dbReference type="AlphaFoldDB" id="A0A0F9AMP8"/>
<dbReference type="GO" id="GO:0015934">
    <property type="term" value="C:large ribosomal subunit"/>
    <property type="evidence" value="ECO:0007669"/>
    <property type="project" value="InterPro"/>
</dbReference>
<dbReference type="GO" id="GO:0006412">
    <property type="term" value="P:translation"/>
    <property type="evidence" value="ECO:0007669"/>
    <property type="project" value="InterPro"/>
</dbReference>
<accession>A0A0F9AMP8</accession>
<dbReference type="SMART" id="SM00739">
    <property type="entry name" value="KOW"/>
    <property type="match status" value="1"/>
</dbReference>
<evidence type="ECO:0000313" key="5">
    <source>
        <dbReference type="EMBL" id="KKK73466.1"/>
    </source>
</evidence>
<dbReference type="Pfam" id="PF16906">
    <property type="entry name" value="Ribosomal_L26"/>
    <property type="match status" value="1"/>
</dbReference>
<dbReference type="Gene3D" id="2.30.30.30">
    <property type="match status" value="1"/>
</dbReference>
<reference evidence="5" key="1">
    <citation type="journal article" date="2015" name="Nature">
        <title>Complex archaea that bridge the gap between prokaryotes and eukaryotes.</title>
        <authorList>
            <person name="Spang A."/>
            <person name="Saw J.H."/>
            <person name="Jorgensen S.L."/>
            <person name="Zaremba-Niedzwiedzka K."/>
            <person name="Martijn J."/>
            <person name="Lind A.E."/>
            <person name="van Eijk R."/>
            <person name="Schleper C."/>
            <person name="Guy L."/>
            <person name="Ettema T.J."/>
        </authorList>
    </citation>
    <scope>NUCLEOTIDE SEQUENCE</scope>
</reference>